<dbReference type="EMBL" id="JAIXMP010000020">
    <property type="protein sequence ID" value="KAI9257210.1"/>
    <property type="molecule type" value="Genomic_DNA"/>
</dbReference>
<evidence type="ECO:0000313" key="3">
    <source>
        <dbReference type="Proteomes" id="UP001209540"/>
    </source>
</evidence>
<dbReference type="Proteomes" id="UP001209540">
    <property type="component" value="Unassembled WGS sequence"/>
</dbReference>
<evidence type="ECO:0000256" key="1">
    <source>
        <dbReference type="SAM" id="Phobius"/>
    </source>
</evidence>
<name>A0AAD5PBQ4_9FUNG</name>
<accession>A0AAD5PBQ4</accession>
<keyword evidence="1" id="KW-0472">Membrane</keyword>
<feature type="transmembrane region" description="Helical" evidence="1">
    <location>
        <begin position="12"/>
        <end position="35"/>
    </location>
</feature>
<feature type="transmembrane region" description="Helical" evidence="1">
    <location>
        <begin position="137"/>
        <end position="161"/>
    </location>
</feature>
<proteinExistence type="predicted"/>
<protein>
    <submittedName>
        <fullName evidence="2">Uncharacterized protein</fullName>
    </submittedName>
</protein>
<comment type="caution">
    <text evidence="2">The sequence shown here is derived from an EMBL/GenBank/DDBJ whole genome shotgun (WGS) entry which is preliminary data.</text>
</comment>
<gene>
    <name evidence="2" type="ORF">BDA99DRAFT_539317</name>
</gene>
<sequence length="330" mass="37471">MVLLHFLDPNIFYGYNGAVIGLSAIAVIGVAAGLVRVLRNHKYIDRSLKTQCLRLYVTIFFAAICMTLSSTIPIAIDKVIDGQIIDGEAILPSYTAAHFFELIFPFLVVNVMLEGIRIASYPRVRYYSKEKKRNAFFMGHFLIYSTYILVVVDVIICIVIATGSTDNATFESIYGYFKFVLIPYLVFGIVQSMMMRTASSSDYQDFKISYHVMVVLPFIMSIGSIVVAVRNERVNSDYMVTFTLDTFIVKVVGLLILIFMDICFPMIWWPAISQAYENAVSPLEEIDINDYHGPSSLNEINKNNIDDSTQQLIDNSNNQYYHYNNDNRGK</sequence>
<keyword evidence="3" id="KW-1185">Reference proteome</keyword>
<feature type="transmembrane region" description="Helical" evidence="1">
    <location>
        <begin position="96"/>
        <end position="116"/>
    </location>
</feature>
<feature type="transmembrane region" description="Helical" evidence="1">
    <location>
        <begin position="55"/>
        <end position="76"/>
    </location>
</feature>
<keyword evidence="1" id="KW-1133">Transmembrane helix</keyword>
<reference evidence="2" key="1">
    <citation type="journal article" date="2022" name="IScience">
        <title>Evolution of zygomycete secretomes and the origins of terrestrial fungal ecologies.</title>
        <authorList>
            <person name="Chang Y."/>
            <person name="Wang Y."/>
            <person name="Mondo S."/>
            <person name="Ahrendt S."/>
            <person name="Andreopoulos W."/>
            <person name="Barry K."/>
            <person name="Beard J."/>
            <person name="Benny G.L."/>
            <person name="Blankenship S."/>
            <person name="Bonito G."/>
            <person name="Cuomo C."/>
            <person name="Desiro A."/>
            <person name="Gervers K.A."/>
            <person name="Hundley H."/>
            <person name="Kuo A."/>
            <person name="LaButti K."/>
            <person name="Lang B.F."/>
            <person name="Lipzen A."/>
            <person name="O'Donnell K."/>
            <person name="Pangilinan J."/>
            <person name="Reynolds N."/>
            <person name="Sandor L."/>
            <person name="Smith M.E."/>
            <person name="Tsang A."/>
            <person name="Grigoriev I.V."/>
            <person name="Stajich J.E."/>
            <person name="Spatafora J.W."/>
        </authorList>
    </citation>
    <scope>NUCLEOTIDE SEQUENCE</scope>
    <source>
        <strain evidence="2">RSA 2281</strain>
    </source>
</reference>
<reference evidence="2" key="2">
    <citation type="submission" date="2023-02" db="EMBL/GenBank/DDBJ databases">
        <authorList>
            <consortium name="DOE Joint Genome Institute"/>
            <person name="Mondo S.J."/>
            <person name="Chang Y."/>
            <person name="Wang Y."/>
            <person name="Ahrendt S."/>
            <person name="Andreopoulos W."/>
            <person name="Barry K."/>
            <person name="Beard J."/>
            <person name="Benny G.L."/>
            <person name="Blankenship S."/>
            <person name="Bonito G."/>
            <person name="Cuomo C."/>
            <person name="Desiro A."/>
            <person name="Gervers K.A."/>
            <person name="Hundley H."/>
            <person name="Kuo A."/>
            <person name="LaButti K."/>
            <person name="Lang B.F."/>
            <person name="Lipzen A."/>
            <person name="O'Donnell K."/>
            <person name="Pangilinan J."/>
            <person name="Reynolds N."/>
            <person name="Sandor L."/>
            <person name="Smith M.W."/>
            <person name="Tsang A."/>
            <person name="Grigoriev I.V."/>
            <person name="Stajich J.E."/>
            <person name="Spatafora J.W."/>
        </authorList>
    </citation>
    <scope>NUCLEOTIDE SEQUENCE</scope>
    <source>
        <strain evidence="2">RSA 2281</strain>
    </source>
</reference>
<keyword evidence="1" id="KW-0812">Transmembrane</keyword>
<organism evidence="2 3">
    <name type="scientific">Phascolomyces articulosus</name>
    <dbReference type="NCBI Taxonomy" id="60185"/>
    <lineage>
        <taxon>Eukaryota</taxon>
        <taxon>Fungi</taxon>
        <taxon>Fungi incertae sedis</taxon>
        <taxon>Mucoromycota</taxon>
        <taxon>Mucoromycotina</taxon>
        <taxon>Mucoromycetes</taxon>
        <taxon>Mucorales</taxon>
        <taxon>Lichtheimiaceae</taxon>
        <taxon>Phascolomyces</taxon>
    </lineage>
</organism>
<evidence type="ECO:0000313" key="2">
    <source>
        <dbReference type="EMBL" id="KAI9257210.1"/>
    </source>
</evidence>
<feature type="transmembrane region" description="Helical" evidence="1">
    <location>
        <begin position="210"/>
        <end position="227"/>
    </location>
</feature>
<feature type="transmembrane region" description="Helical" evidence="1">
    <location>
        <begin position="173"/>
        <end position="190"/>
    </location>
</feature>
<dbReference type="AlphaFoldDB" id="A0AAD5PBQ4"/>
<feature type="transmembrane region" description="Helical" evidence="1">
    <location>
        <begin position="247"/>
        <end position="269"/>
    </location>
</feature>